<evidence type="ECO:0000256" key="5">
    <source>
        <dbReference type="SAM" id="Phobius"/>
    </source>
</evidence>
<sequence length="452" mass="46559">MKAVNEGLSAAPHSSPADLPLGKLKVYTGPMTKTSVQPNTSGPKRGGSTKVILFFTIFIAMLGLSVLFPIIAPLSRQLGLSETQAGWFSTAYSLMQFVFSPIWGSRSEKIGRKPILLMGLVGFSLSFGLFGLFAHLGLTGALSGTALFALLVGARFIGGMLSSATLPTAQAMMADLSDKENRAASMGLIGAAFGLGVVFGPALGAVLSGISLTTPIYFSAGLGLITALMAYFVLPETRRADHEVSSAGDRRALLTKGAIPLFLAVSALTTLASVGMEQTIGFFVQDTLHLTTAQTAKTVGGMLAIFGIVAALVQGGAIRPLSKKIAPSPLITAGLLVMGLGMFLLPHMSAYWPITLALAVIGIGSAILSPTLSAALSLSVEGNQQGTVAGLNSSALALGRMTGPLIGTGLYQKVGHGAPYLFSAAVLAVLLVVMLVARPQVAVQQETVAQRT</sequence>
<feature type="transmembrane region" description="Helical" evidence="5">
    <location>
        <begin position="325"/>
        <end position="345"/>
    </location>
</feature>
<feature type="transmembrane region" description="Helical" evidence="5">
    <location>
        <begin position="84"/>
        <end position="103"/>
    </location>
</feature>
<feature type="transmembrane region" description="Helical" evidence="5">
    <location>
        <begin position="51"/>
        <end position="72"/>
    </location>
</feature>
<keyword evidence="3 5" id="KW-1133">Transmembrane helix</keyword>
<dbReference type="PRINTS" id="PR01035">
    <property type="entry name" value="TCRTETA"/>
</dbReference>
<keyword evidence="4 5" id="KW-0472">Membrane</keyword>
<accession>A0ABP9VBA2</accession>
<dbReference type="EMBL" id="BAABRN010000024">
    <property type="protein sequence ID" value="GAA5502517.1"/>
    <property type="molecule type" value="Genomic_DNA"/>
</dbReference>
<feature type="transmembrane region" description="Helical" evidence="5">
    <location>
        <begin position="187"/>
        <end position="210"/>
    </location>
</feature>
<dbReference type="Pfam" id="PF07690">
    <property type="entry name" value="MFS_1"/>
    <property type="match status" value="1"/>
</dbReference>
<dbReference type="CDD" id="cd17325">
    <property type="entry name" value="MFS_MdtG_SLC18_like"/>
    <property type="match status" value="1"/>
</dbReference>
<dbReference type="InterPro" id="IPR011701">
    <property type="entry name" value="MFS"/>
</dbReference>
<protein>
    <submittedName>
        <fullName evidence="7">Tetracycline resistance protein, class C</fullName>
    </submittedName>
</protein>
<dbReference type="Proteomes" id="UP001458946">
    <property type="component" value="Unassembled WGS sequence"/>
</dbReference>
<reference evidence="7 8" key="1">
    <citation type="submission" date="2024-02" db="EMBL/GenBank/DDBJ databases">
        <title>Deinococcus xinjiangensis NBRC 107630.</title>
        <authorList>
            <person name="Ichikawa N."/>
            <person name="Katano-Makiyama Y."/>
            <person name="Hidaka K."/>
        </authorList>
    </citation>
    <scope>NUCLEOTIDE SEQUENCE [LARGE SCALE GENOMIC DNA]</scope>
    <source>
        <strain evidence="7 8">NBRC 107630</strain>
    </source>
</reference>
<name>A0ABP9VBA2_9DEIO</name>
<feature type="transmembrane region" description="Helical" evidence="5">
    <location>
        <begin position="388"/>
        <end position="411"/>
    </location>
</feature>
<gene>
    <name evidence="7" type="primary">tetA_3</name>
    <name evidence="7" type="ORF">Dxin01_02261</name>
</gene>
<feature type="transmembrane region" description="Helical" evidence="5">
    <location>
        <begin position="146"/>
        <end position="166"/>
    </location>
</feature>
<dbReference type="PANTHER" id="PTHR23546:SF1">
    <property type="entry name" value="MEMBRANE PROTEIN"/>
    <property type="match status" value="1"/>
</dbReference>
<feature type="transmembrane region" description="Helical" evidence="5">
    <location>
        <begin position="115"/>
        <end position="134"/>
    </location>
</feature>
<proteinExistence type="predicted"/>
<dbReference type="InterPro" id="IPR036259">
    <property type="entry name" value="MFS_trans_sf"/>
</dbReference>
<evidence type="ECO:0000256" key="1">
    <source>
        <dbReference type="ARBA" id="ARBA00004141"/>
    </source>
</evidence>
<comment type="caution">
    <text evidence="7">The sequence shown here is derived from an EMBL/GenBank/DDBJ whole genome shotgun (WGS) entry which is preliminary data.</text>
</comment>
<feature type="transmembrane region" description="Helical" evidence="5">
    <location>
        <begin position="417"/>
        <end position="437"/>
    </location>
</feature>
<dbReference type="SUPFAM" id="SSF103473">
    <property type="entry name" value="MFS general substrate transporter"/>
    <property type="match status" value="1"/>
</dbReference>
<dbReference type="InterPro" id="IPR020846">
    <property type="entry name" value="MFS_dom"/>
</dbReference>
<keyword evidence="8" id="KW-1185">Reference proteome</keyword>
<organism evidence="7 8">
    <name type="scientific">Deinococcus xinjiangensis</name>
    <dbReference type="NCBI Taxonomy" id="457454"/>
    <lineage>
        <taxon>Bacteria</taxon>
        <taxon>Thermotogati</taxon>
        <taxon>Deinococcota</taxon>
        <taxon>Deinococci</taxon>
        <taxon>Deinococcales</taxon>
        <taxon>Deinococcaceae</taxon>
        <taxon>Deinococcus</taxon>
    </lineage>
</organism>
<comment type="subcellular location">
    <subcellularLocation>
        <location evidence="1">Membrane</location>
        <topology evidence="1">Multi-pass membrane protein</topology>
    </subcellularLocation>
</comment>
<dbReference type="Gene3D" id="1.20.1250.20">
    <property type="entry name" value="MFS general substrate transporter like domains"/>
    <property type="match status" value="1"/>
</dbReference>
<feature type="domain" description="Major facilitator superfamily (MFS) profile" evidence="6">
    <location>
        <begin position="49"/>
        <end position="442"/>
    </location>
</feature>
<feature type="transmembrane region" description="Helical" evidence="5">
    <location>
        <begin position="351"/>
        <end position="376"/>
    </location>
</feature>
<feature type="transmembrane region" description="Helical" evidence="5">
    <location>
        <begin position="216"/>
        <end position="234"/>
    </location>
</feature>
<dbReference type="PROSITE" id="PS50850">
    <property type="entry name" value="MFS"/>
    <property type="match status" value="1"/>
</dbReference>
<evidence type="ECO:0000313" key="7">
    <source>
        <dbReference type="EMBL" id="GAA5502517.1"/>
    </source>
</evidence>
<dbReference type="PANTHER" id="PTHR23546">
    <property type="entry name" value="TRANSPORT PROTEIN"/>
    <property type="match status" value="1"/>
</dbReference>
<evidence type="ECO:0000256" key="3">
    <source>
        <dbReference type="ARBA" id="ARBA00022989"/>
    </source>
</evidence>
<evidence type="ECO:0000313" key="8">
    <source>
        <dbReference type="Proteomes" id="UP001458946"/>
    </source>
</evidence>
<feature type="transmembrane region" description="Helical" evidence="5">
    <location>
        <begin position="295"/>
        <end position="313"/>
    </location>
</feature>
<evidence type="ECO:0000256" key="4">
    <source>
        <dbReference type="ARBA" id="ARBA00023136"/>
    </source>
</evidence>
<dbReference type="InterPro" id="IPR001958">
    <property type="entry name" value="Tet-R_TetA/multi-R_MdtG-like"/>
</dbReference>
<evidence type="ECO:0000256" key="2">
    <source>
        <dbReference type="ARBA" id="ARBA00022692"/>
    </source>
</evidence>
<feature type="transmembrane region" description="Helical" evidence="5">
    <location>
        <begin position="254"/>
        <end position="275"/>
    </location>
</feature>
<keyword evidence="2 5" id="KW-0812">Transmembrane</keyword>
<evidence type="ECO:0000259" key="6">
    <source>
        <dbReference type="PROSITE" id="PS50850"/>
    </source>
</evidence>